<reference evidence="1" key="1">
    <citation type="submission" date="2021-01" db="EMBL/GenBank/DDBJ databases">
        <authorList>
            <consortium name="Genoscope - CEA"/>
            <person name="William W."/>
        </authorList>
    </citation>
    <scope>NUCLEOTIDE SEQUENCE</scope>
</reference>
<comment type="caution">
    <text evidence="1">The sequence shown here is derived from an EMBL/GenBank/DDBJ whole genome shotgun (WGS) entry which is preliminary data.</text>
</comment>
<name>A0A8S1THD8_9CILI</name>
<gene>
    <name evidence="1" type="ORF">PPENT_87.1.T0210220</name>
</gene>
<dbReference type="EMBL" id="CAJJDO010000021">
    <property type="protein sequence ID" value="CAD8151197.1"/>
    <property type="molecule type" value="Genomic_DNA"/>
</dbReference>
<dbReference type="Proteomes" id="UP000689195">
    <property type="component" value="Unassembled WGS sequence"/>
</dbReference>
<accession>A0A8S1THD8</accession>
<proteinExistence type="predicted"/>
<dbReference type="AlphaFoldDB" id="A0A8S1THD8"/>
<protein>
    <submittedName>
        <fullName evidence="1">Uncharacterized protein</fullName>
    </submittedName>
</protein>
<organism evidence="1 2">
    <name type="scientific">Paramecium pentaurelia</name>
    <dbReference type="NCBI Taxonomy" id="43138"/>
    <lineage>
        <taxon>Eukaryota</taxon>
        <taxon>Sar</taxon>
        <taxon>Alveolata</taxon>
        <taxon>Ciliophora</taxon>
        <taxon>Intramacronucleata</taxon>
        <taxon>Oligohymenophorea</taxon>
        <taxon>Peniculida</taxon>
        <taxon>Parameciidae</taxon>
        <taxon>Paramecium</taxon>
    </lineage>
</organism>
<sequence>MGNTLFNNRIQDEEESIKLYLELKQTRLQLNQNLKGKVIFKMPNQFSQGTFDLNLKIYGHENATYNFKEKNKSVYKYFVQDHQFYKKTISLVQNEKVYAEEYYYVTFDWNTEVSIPSLDYRYNPDLAVSREYQVVAILIWKNQKNQKISQRCHQQVLFYIDSDELKKQMKLMRDSDVKKNQKVDAITTYKWLRQHKGLVFVSFEADKCIYFNGDYLNVTADVDNTFGYLKIQSAKLLFYLEFIIKEKWLQGMPKILLCEEKLEQTDQNKYFGKMNFQLNDRLNLPYQSVSERIGCRYIVVLQLIFEQLCLGSGVDNVEFILPYMEYYRDNKNNEEPQQQYLTEIKYIENQTKFMDSKQNLIFSRPINYIRDQDFLMNKQTRVAQQTQILLMKE</sequence>
<keyword evidence="2" id="KW-1185">Reference proteome</keyword>
<evidence type="ECO:0000313" key="2">
    <source>
        <dbReference type="Proteomes" id="UP000689195"/>
    </source>
</evidence>
<dbReference type="OrthoDB" id="305193at2759"/>
<evidence type="ECO:0000313" key="1">
    <source>
        <dbReference type="EMBL" id="CAD8151197.1"/>
    </source>
</evidence>